<dbReference type="AlphaFoldDB" id="A0A1L9NXE3"/>
<organism evidence="1 2">
    <name type="scientific">Planktotalea frisia</name>
    <dbReference type="NCBI Taxonomy" id="696762"/>
    <lineage>
        <taxon>Bacteria</taxon>
        <taxon>Pseudomonadati</taxon>
        <taxon>Pseudomonadota</taxon>
        <taxon>Alphaproteobacteria</taxon>
        <taxon>Rhodobacterales</taxon>
        <taxon>Paracoccaceae</taxon>
        <taxon>Planktotalea</taxon>
    </lineage>
</organism>
<evidence type="ECO:0000313" key="1">
    <source>
        <dbReference type="EMBL" id="OJI93937.1"/>
    </source>
</evidence>
<reference evidence="1 2" key="1">
    <citation type="submission" date="2016-10" db="EMBL/GenBank/DDBJ databases">
        <title>Genome sequence of Planktotalea frisia SH6-1.</title>
        <authorList>
            <person name="Poehlein A."/>
            <person name="Bakenhus I."/>
            <person name="Voget S."/>
            <person name="Brinkhoff T."/>
            <person name="Simon M."/>
        </authorList>
    </citation>
    <scope>NUCLEOTIDE SEQUENCE [LARGE SCALE GENOMIC DNA]</scope>
    <source>
        <strain evidence="1 2">SH6-1</strain>
    </source>
</reference>
<proteinExistence type="predicted"/>
<accession>A0A1L9NXE3</accession>
<comment type="caution">
    <text evidence="1">The sequence shown here is derived from an EMBL/GenBank/DDBJ whole genome shotgun (WGS) entry which is preliminary data.</text>
</comment>
<evidence type="ECO:0008006" key="3">
    <source>
        <dbReference type="Google" id="ProtNLM"/>
    </source>
</evidence>
<protein>
    <recommendedName>
        <fullName evidence="3">Metal-binding protein</fullName>
    </recommendedName>
</protein>
<dbReference type="RefSeq" id="WP_245812331.1">
    <property type="nucleotide sequence ID" value="NZ_JABBAN010000279.1"/>
</dbReference>
<dbReference type="STRING" id="696762.PFRI_18380"/>
<gene>
    <name evidence="1" type="ORF">PFRI_18380</name>
</gene>
<sequence length="116" mass="12624">MDDEWREVTRVIICDTCAVAGEAPQGEAFAQALRGRVGEGVCVETTSCMNQCDTPVSLALRSEGKDVYLFHSVDPARDLDDTLALIELYRTAEGGTIEDARPAGRLRHCLSGRVPK</sequence>
<dbReference type="Proteomes" id="UP000184514">
    <property type="component" value="Unassembled WGS sequence"/>
</dbReference>
<dbReference type="EMBL" id="MLCB01000126">
    <property type="protein sequence ID" value="OJI93937.1"/>
    <property type="molecule type" value="Genomic_DNA"/>
</dbReference>
<dbReference type="InterPro" id="IPR012863">
    <property type="entry name" value="DUF1636"/>
</dbReference>
<name>A0A1L9NXE3_9RHOB</name>
<dbReference type="Pfam" id="PF07845">
    <property type="entry name" value="DUF1636"/>
    <property type="match status" value="1"/>
</dbReference>
<evidence type="ECO:0000313" key="2">
    <source>
        <dbReference type="Proteomes" id="UP000184514"/>
    </source>
</evidence>
<keyword evidence="2" id="KW-1185">Reference proteome</keyword>